<dbReference type="AlphaFoldDB" id="A0A336MN22"/>
<dbReference type="VEuPathDB" id="VectorBase:CSON003296"/>
<evidence type="ECO:0000256" key="4">
    <source>
        <dbReference type="ARBA" id="ARBA00023136"/>
    </source>
</evidence>
<protein>
    <recommendedName>
        <fullName evidence="2">Conserved oligomeric Golgi complex subunit 5</fullName>
    </recommendedName>
</protein>
<dbReference type="InterPro" id="IPR019465">
    <property type="entry name" value="Cog5"/>
</dbReference>
<dbReference type="InterPro" id="IPR049176">
    <property type="entry name" value="COG5_N"/>
</dbReference>
<accession>A0A336MN22</accession>
<name>A0A336MN22_CULSO</name>
<evidence type="ECO:0000313" key="8">
    <source>
        <dbReference type="EMBL" id="SSX31105.1"/>
    </source>
</evidence>
<dbReference type="InterPro" id="IPR048485">
    <property type="entry name" value="COG5_helical"/>
</dbReference>
<dbReference type="Pfam" id="PF10392">
    <property type="entry name" value="COG5_N"/>
    <property type="match status" value="1"/>
</dbReference>
<dbReference type="PANTHER" id="PTHR13228:SF3">
    <property type="entry name" value="CONSERVED OLIGOMERIC GOLGI COMPLEX SUBUNIT 5"/>
    <property type="match status" value="1"/>
</dbReference>
<sequence>MSSDVCEQIENDEFFRHFLRQDSKKDELSSVLSFTEQISKLSEGLEVISGELQTQVKDHHGSLLKQAANQRNLHESLDKISLQMESLELAGNKLKQKIQIPYQALENQTRVLRNLHEASHLLRDQIARFLKLHSKLMESEDLAQQAKFLYELEPLLDDADLKKISFLNEERGEIVTKRQKLLHIINRDLTNGLENNKIELITKSLQIFSNLHLLKSTLDQMRESYIDDIKHSIKACFAGTDVKTLRQSSGGGASDKSIEKKSNKGPGKTPTLTTSQHFRTKLWNAIEWLFEEEIFDILQEVTLLAKSTEMIMQNSEDDRITADSIRKQFWDDLENLLKKSFGKDAPPHVGQCLCHGLPKLLSSAKSLELKLNEEFKFSRSIFGFLEAGYLEKCGLNLKASMNGIDFPNQEVVDGMIRNASTELSAAIVDDNLLMMVSSAINACNKDFWSKAEGYIKLGADSKQVFDIPNTSQIQNRELANTIHYHQVATIQMVTDLGPKFGITDAAQKIIDGLNTGRTLILTILEQLMESMNAAVNIILLSMHREPGLNTQNIATSGPSLYMKELIDFLARIWSAHIAPFSDKSSVDQCGKELAKTCIDLFITNLAIARPLSNAGRQRLKSDCAHLEKALKPVTPDLAVLGKQFRLLRSISYMITQTPENLIQNTTEDGIMPPHIILFLLFGHAKQAELASPHQAADWPNEKLIQWLDGHTNEKERLDLIFGALQKYRLVVQKKNIATYDPVYPIIMSFFEKVSK</sequence>
<keyword evidence="4" id="KW-0472">Membrane</keyword>
<dbReference type="GO" id="GO:0000139">
    <property type="term" value="C:Golgi membrane"/>
    <property type="evidence" value="ECO:0007669"/>
    <property type="project" value="UniProtKB-SubCell"/>
</dbReference>
<dbReference type="Pfam" id="PF20649">
    <property type="entry name" value="COG5_C"/>
    <property type="match status" value="1"/>
</dbReference>
<proteinExistence type="predicted"/>
<gene>
    <name evidence="8" type="primary">CSON003296</name>
</gene>
<feature type="domain" description="Conserved oligomeric Golgi complex subunit 5 helical" evidence="7">
    <location>
        <begin position="161"/>
        <end position="365"/>
    </location>
</feature>
<dbReference type="EMBL" id="UFQT01001596">
    <property type="protein sequence ID" value="SSX31105.1"/>
    <property type="molecule type" value="Genomic_DNA"/>
</dbReference>
<dbReference type="OMA" id="MMVEYFE"/>
<comment type="subcellular location">
    <subcellularLocation>
        <location evidence="1">Golgi apparatus membrane</location>
        <topology evidence="1">Peripheral membrane protein</topology>
    </subcellularLocation>
</comment>
<evidence type="ECO:0000256" key="5">
    <source>
        <dbReference type="SAM" id="MobiDB-lite"/>
    </source>
</evidence>
<evidence type="ECO:0000259" key="7">
    <source>
        <dbReference type="Pfam" id="PF20649"/>
    </source>
</evidence>
<evidence type="ECO:0000256" key="3">
    <source>
        <dbReference type="ARBA" id="ARBA00023034"/>
    </source>
</evidence>
<keyword evidence="3" id="KW-0333">Golgi apparatus</keyword>
<organism evidence="8">
    <name type="scientific">Culicoides sonorensis</name>
    <name type="common">Biting midge</name>
    <dbReference type="NCBI Taxonomy" id="179676"/>
    <lineage>
        <taxon>Eukaryota</taxon>
        <taxon>Metazoa</taxon>
        <taxon>Ecdysozoa</taxon>
        <taxon>Arthropoda</taxon>
        <taxon>Hexapoda</taxon>
        <taxon>Insecta</taxon>
        <taxon>Pterygota</taxon>
        <taxon>Neoptera</taxon>
        <taxon>Endopterygota</taxon>
        <taxon>Diptera</taxon>
        <taxon>Nematocera</taxon>
        <taxon>Chironomoidea</taxon>
        <taxon>Ceratopogonidae</taxon>
        <taxon>Ceratopogoninae</taxon>
        <taxon>Culicoides</taxon>
        <taxon>Monoculicoides</taxon>
    </lineage>
</organism>
<reference evidence="8" key="1">
    <citation type="submission" date="2018-07" db="EMBL/GenBank/DDBJ databases">
        <authorList>
            <person name="Quirk P.G."/>
            <person name="Krulwich T.A."/>
        </authorList>
    </citation>
    <scope>NUCLEOTIDE SEQUENCE</scope>
</reference>
<feature type="domain" description="Conserved oligomeric Golgi complex subunit 5 N-terminal" evidence="6">
    <location>
        <begin position="24"/>
        <end position="136"/>
    </location>
</feature>
<feature type="region of interest" description="Disordered" evidence="5">
    <location>
        <begin position="245"/>
        <end position="273"/>
    </location>
</feature>
<dbReference type="PANTHER" id="PTHR13228">
    <property type="entry name" value="CONSERVED OLIGOMERIC GOLGI COMPLEX COMPONENT 5"/>
    <property type="match status" value="1"/>
</dbReference>
<evidence type="ECO:0000256" key="1">
    <source>
        <dbReference type="ARBA" id="ARBA00004395"/>
    </source>
</evidence>
<dbReference type="GO" id="GO:0017119">
    <property type="term" value="C:Golgi transport complex"/>
    <property type="evidence" value="ECO:0007669"/>
    <property type="project" value="InterPro"/>
</dbReference>
<dbReference type="GO" id="GO:0006891">
    <property type="term" value="P:intra-Golgi vesicle-mediated transport"/>
    <property type="evidence" value="ECO:0007669"/>
    <property type="project" value="InterPro"/>
</dbReference>
<evidence type="ECO:0000256" key="2">
    <source>
        <dbReference type="ARBA" id="ARBA00020974"/>
    </source>
</evidence>
<evidence type="ECO:0000259" key="6">
    <source>
        <dbReference type="Pfam" id="PF10392"/>
    </source>
</evidence>